<dbReference type="GeneID" id="20195190"/>
<dbReference type="InterPro" id="IPR044855">
    <property type="entry name" value="CoA-Trfase_III_dom3_sf"/>
</dbReference>
<evidence type="ECO:0000313" key="3">
    <source>
        <dbReference type="EMBL" id="ESO07110.1"/>
    </source>
</evidence>
<dbReference type="Gene3D" id="3.40.50.10540">
    <property type="entry name" value="Crotonobetainyl-coa:carnitine coa-transferase, domain 1"/>
    <property type="match status" value="1"/>
</dbReference>
<dbReference type="STRING" id="6412.T1EF38"/>
<dbReference type="EMBL" id="KB096222">
    <property type="protein sequence ID" value="ESO07110.1"/>
    <property type="molecule type" value="Genomic_DNA"/>
</dbReference>
<keyword evidence="2" id="KW-0808">Transferase</keyword>
<name>T1EF38_HELRO</name>
<dbReference type="AlphaFoldDB" id="T1EF38"/>
<dbReference type="HOGENOM" id="CLU_033975_0_0_1"/>
<comment type="similarity">
    <text evidence="1">Belongs to the CoA-transferase III family.</text>
</comment>
<accession>T1EF38</accession>
<dbReference type="PANTHER" id="PTHR48207">
    <property type="entry name" value="SUCCINATE--HYDROXYMETHYLGLUTARATE COA-TRANSFERASE"/>
    <property type="match status" value="1"/>
</dbReference>
<reference evidence="3 5" key="2">
    <citation type="journal article" date="2013" name="Nature">
        <title>Insights into bilaterian evolution from three spiralian genomes.</title>
        <authorList>
            <person name="Simakov O."/>
            <person name="Marletaz F."/>
            <person name="Cho S.J."/>
            <person name="Edsinger-Gonzales E."/>
            <person name="Havlak P."/>
            <person name="Hellsten U."/>
            <person name="Kuo D.H."/>
            <person name="Larsson T."/>
            <person name="Lv J."/>
            <person name="Arendt D."/>
            <person name="Savage R."/>
            <person name="Osoegawa K."/>
            <person name="de Jong P."/>
            <person name="Grimwood J."/>
            <person name="Chapman J.A."/>
            <person name="Shapiro H."/>
            <person name="Aerts A."/>
            <person name="Otillar R.P."/>
            <person name="Terry A.Y."/>
            <person name="Boore J.L."/>
            <person name="Grigoriev I.V."/>
            <person name="Lindberg D.R."/>
            <person name="Seaver E.C."/>
            <person name="Weisblat D.A."/>
            <person name="Putnam N.H."/>
            <person name="Rokhsar D.S."/>
        </authorList>
    </citation>
    <scope>NUCLEOTIDE SEQUENCE</scope>
</reference>
<dbReference type="KEGG" id="hro:HELRODRAFT_110638"/>
<dbReference type="Gene3D" id="3.30.1540.10">
    <property type="entry name" value="formyl-coa transferase, domain 3"/>
    <property type="match status" value="1"/>
</dbReference>
<dbReference type="InterPro" id="IPR003673">
    <property type="entry name" value="CoA-Trfase_fam_III"/>
</dbReference>
<dbReference type="FunCoup" id="T1EF38">
    <property type="interactions" value="7"/>
</dbReference>
<proteinExistence type="inferred from homology"/>
<keyword evidence="5" id="KW-1185">Reference proteome</keyword>
<organism evidence="4 5">
    <name type="scientific">Helobdella robusta</name>
    <name type="common">Californian leech</name>
    <dbReference type="NCBI Taxonomy" id="6412"/>
    <lineage>
        <taxon>Eukaryota</taxon>
        <taxon>Metazoa</taxon>
        <taxon>Spiralia</taxon>
        <taxon>Lophotrochozoa</taxon>
        <taxon>Annelida</taxon>
        <taxon>Clitellata</taxon>
        <taxon>Hirudinea</taxon>
        <taxon>Rhynchobdellida</taxon>
        <taxon>Glossiphoniidae</taxon>
        <taxon>Helobdella</taxon>
    </lineage>
</organism>
<gene>
    <name evidence="4" type="primary">20195190</name>
    <name evidence="3" type="ORF">HELRODRAFT_110638</name>
</gene>
<dbReference type="Pfam" id="PF02515">
    <property type="entry name" value="CoA_transf_3"/>
    <property type="match status" value="1"/>
</dbReference>
<dbReference type="OrthoDB" id="5863171at2759"/>
<dbReference type="OMA" id="IIAGPYC"/>
<dbReference type="GO" id="GO:0047369">
    <property type="term" value="F:succinate-hydroxymethylglutarate CoA-transferase activity"/>
    <property type="evidence" value="ECO:0000318"/>
    <property type="project" value="GO_Central"/>
</dbReference>
<dbReference type="PANTHER" id="PTHR48207:SF3">
    <property type="entry name" value="SUCCINATE--HYDROXYMETHYLGLUTARATE COA-TRANSFERASE"/>
    <property type="match status" value="1"/>
</dbReference>
<dbReference type="EMBL" id="AMQM01003545">
    <property type="status" value="NOT_ANNOTATED_CDS"/>
    <property type="molecule type" value="Genomic_DNA"/>
</dbReference>
<dbReference type="InterPro" id="IPR050483">
    <property type="entry name" value="CoA-transferase_III_domain"/>
</dbReference>
<dbReference type="SUPFAM" id="SSF89796">
    <property type="entry name" value="CoA-transferase family III (CaiB/BaiF)"/>
    <property type="match status" value="1"/>
</dbReference>
<dbReference type="Proteomes" id="UP000015101">
    <property type="component" value="Unassembled WGS sequence"/>
</dbReference>
<evidence type="ECO:0000313" key="4">
    <source>
        <dbReference type="EnsemblMetazoa" id="HelroP110638"/>
    </source>
</evidence>
<protein>
    <submittedName>
        <fullName evidence="3 4">Uncharacterized protein</fullName>
    </submittedName>
</protein>
<dbReference type="GO" id="GO:0005739">
    <property type="term" value="C:mitochondrion"/>
    <property type="evidence" value="ECO:0000318"/>
    <property type="project" value="GO_Central"/>
</dbReference>
<dbReference type="CTD" id="20195190"/>
<evidence type="ECO:0000313" key="5">
    <source>
        <dbReference type="Proteomes" id="UP000015101"/>
    </source>
</evidence>
<dbReference type="eggNOG" id="KOG3957">
    <property type="taxonomic scope" value="Eukaryota"/>
</dbReference>
<evidence type="ECO:0000256" key="1">
    <source>
        <dbReference type="ARBA" id="ARBA00008383"/>
    </source>
</evidence>
<sequence>MILGDLGAEIIKIEKPETGDDTRSWGPPWVGKESAYFLSVNRNKKSVCVDMKTKEGSQIIRQLASMSDVFIENYVPNKLDEYQLGYEDLKKVNSKIIYCSITGFGPSGPYKHRGGYDLIATALGGLMYITGPEDGDPCRTGVALTDLHTGQYAVSSILASLLYRNERNTGIHIHCSLLNTQVASLTHIASNWLNCGQDAKRMGSGHPSIVPYQSFKTKDNGYFIIGAGNNDQFEELCEILNLSHLPKDDKFSSNAKRVANRKELNDIFTKKFASQTRQFWVEYFKKTQAEFPYGPINSIKEAFQDPQVCHNHMIQAMDHSSVGTIKVAAPPVQYDDVRLALQNPPPLLGEHTDEVLRQLLKYNQGDIEEMKRKKIIE</sequence>
<evidence type="ECO:0000256" key="2">
    <source>
        <dbReference type="ARBA" id="ARBA00022679"/>
    </source>
</evidence>
<dbReference type="InterPro" id="IPR023606">
    <property type="entry name" value="CoA-Trfase_III_dom_1_sf"/>
</dbReference>
<dbReference type="RefSeq" id="XP_009014488.1">
    <property type="nucleotide sequence ID" value="XM_009016240.1"/>
</dbReference>
<dbReference type="EnsemblMetazoa" id="HelroT110638">
    <property type="protein sequence ID" value="HelroP110638"/>
    <property type="gene ID" value="HelroG110638"/>
</dbReference>
<reference evidence="4" key="3">
    <citation type="submission" date="2015-06" db="UniProtKB">
        <authorList>
            <consortium name="EnsemblMetazoa"/>
        </authorList>
    </citation>
    <scope>IDENTIFICATION</scope>
</reference>
<dbReference type="InParanoid" id="T1EF38"/>
<reference evidence="5" key="1">
    <citation type="submission" date="2012-12" db="EMBL/GenBank/DDBJ databases">
        <authorList>
            <person name="Hellsten U."/>
            <person name="Grimwood J."/>
            <person name="Chapman J.A."/>
            <person name="Shapiro H."/>
            <person name="Aerts A."/>
            <person name="Otillar R.P."/>
            <person name="Terry A.Y."/>
            <person name="Boore J.L."/>
            <person name="Simakov O."/>
            <person name="Marletaz F."/>
            <person name="Cho S.-J."/>
            <person name="Edsinger-Gonzales E."/>
            <person name="Havlak P."/>
            <person name="Kuo D.-H."/>
            <person name="Larsson T."/>
            <person name="Lv J."/>
            <person name="Arendt D."/>
            <person name="Savage R."/>
            <person name="Osoegawa K."/>
            <person name="de Jong P."/>
            <person name="Lindberg D.R."/>
            <person name="Seaver E.C."/>
            <person name="Weisblat D.A."/>
            <person name="Putnam N.H."/>
            <person name="Grigoriev I.V."/>
            <person name="Rokhsar D.S."/>
        </authorList>
    </citation>
    <scope>NUCLEOTIDE SEQUENCE</scope>
</reference>